<name>A0AAU9XNJ2_9CNID</name>
<reference evidence="1 2" key="1">
    <citation type="submission" date="2022-05" db="EMBL/GenBank/DDBJ databases">
        <authorList>
            <consortium name="Genoscope - CEA"/>
            <person name="William W."/>
        </authorList>
    </citation>
    <scope>NUCLEOTIDE SEQUENCE [LARGE SCALE GENOMIC DNA]</scope>
</reference>
<dbReference type="EMBL" id="CALNXJ010000054">
    <property type="protein sequence ID" value="CAH3153933.1"/>
    <property type="molecule type" value="Genomic_DNA"/>
</dbReference>
<evidence type="ECO:0000313" key="1">
    <source>
        <dbReference type="EMBL" id="CAH3153933.1"/>
    </source>
</evidence>
<keyword evidence="2" id="KW-1185">Reference proteome</keyword>
<dbReference type="PANTHER" id="PTHR14187">
    <property type="entry name" value="ALPHA KINASE/ELONGATION FACTOR 2 KINASE"/>
    <property type="match status" value="1"/>
</dbReference>
<accession>A0AAU9XNJ2</accession>
<gene>
    <name evidence="1" type="ORF">PMEA_00027343</name>
</gene>
<dbReference type="Gene3D" id="3.30.420.40">
    <property type="match status" value="1"/>
</dbReference>
<dbReference type="PANTHER" id="PTHR14187:SF5">
    <property type="entry name" value="HEAT SHOCK 70 KDA PROTEIN 12A"/>
    <property type="match status" value="1"/>
</dbReference>
<evidence type="ECO:0000313" key="2">
    <source>
        <dbReference type="Proteomes" id="UP001159428"/>
    </source>
</evidence>
<comment type="caution">
    <text evidence="1">The sequence shown here is derived from an EMBL/GenBank/DDBJ whole genome shotgun (WGS) entry which is preliminary data.</text>
</comment>
<dbReference type="AlphaFoldDB" id="A0AAU9XNJ2"/>
<protein>
    <submittedName>
        <fullName evidence="1">Uncharacterized protein</fullName>
    </submittedName>
</protein>
<proteinExistence type="predicted"/>
<dbReference type="Proteomes" id="UP001159428">
    <property type="component" value="Unassembled WGS sequence"/>
</dbReference>
<organism evidence="1 2">
    <name type="scientific">Pocillopora meandrina</name>
    <dbReference type="NCBI Taxonomy" id="46732"/>
    <lineage>
        <taxon>Eukaryota</taxon>
        <taxon>Metazoa</taxon>
        <taxon>Cnidaria</taxon>
        <taxon>Anthozoa</taxon>
        <taxon>Hexacorallia</taxon>
        <taxon>Scleractinia</taxon>
        <taxon>Astrocoeniina</taxon>
        <taxon>Pocilloporidae</taxon>
        <taxon>Pocillopora</taxon>
    </lineage>
</organism>
<sequence length="242" mass="28181">MNRDWANEQGAQTSKTPTCLLLKTDLSFYSFGYEAMEKYGNIQGEKEEKDFLFFKHFKILLTMRDLDSTTLIKAANGQPVKAKTLVARCITFLKDKTIKIICQRRGDHFSPDDFLWVLIVPAIWTPIAKQFMREAAYQVILSFSKACVNIMLNNPPNDFERNILQYSLSLMALAHILLQCHYHYIFDVTVHEIRDDGNIKEIHRVTWGPYGGMHVNQQFETLLEELFGIKRIQKFKKQHPSD</sequence>